<evidence type="ECO:0000313" key="2">
    <source>
        <dbReference type="EMBL" id="KAL0568036.1"/>
    </source>
</evidence>
<protein>
    <submittedName>
        <fullName evidence="2">Uncharacterized protein</fullName>
    </submittedName>
</protein>
<dbReference type="Proteomes" id="UP001465976">
    <property type="component" value="Unassembled WGS sequence"/>
</dbReference>
<evidence type="ECO:0000313" key="3">
    <source>
        <dbReference type="Proteomes" id="UP001465976"/>
    </source>
</evidence>
<reference evidence="2 3" key="1">
    <citation type="submission" date="2024-02" db="EMBL/GenBank/DDBJ databases">
        <title>A draft genome for the cacao thread blight pathogen Marasmius crinis-equi.</title>
        <authorList>
            <person name="Cohen S.P."/>
            <person name="Baruah I.K."/>
            <person name="Amoako-Attah I."/>
            <person name="Bukari Y."/>
            <person name="Meinhardt L.W."/>
            <person name="Bailey B.A."/>
        </authorList>
    </citation>
    <scope>NUCLEOTIDE SEQUENCE [LARGE SCALE GENOMIC DNA]</scope>
    <source>
        <strain evidence="2 3">GH-76</strain>
    </source>
</reference>
<organism evidence="2 3">
    <name type="scientific">Marasmius crinis-equi</name>
    <dbReference type="NCBI Taxonomy" id="585013"/>
    <lineage>
        <taxon>Eukaryota</taxon>
        <taxon>Fungi</taxon>
        <taxon>Dikarya</taxon>
        <taxon>Basidiomycota</taxon>
        <taxon>Agaricomycotina</taxon>
        <taxon>Agaricomycetes</taxon>
        <taxon>Agaricomycetidae</taxon>
        <taxon>Agaricales</taxon>
        <taxon>Marasmiineae</taxon>
        <taxon>Marasmiaceae</taxon>
        <taxon>Marasmius</taxon>
    </lineage>
</organism>
<feature type="region of interest" description="Disordered" evidence="1">
    <location>
        <begin position="146"/>
        <end position="231"/>
    </location>
</feature>
<accession>A0ABR3EZ10</accession>
<feature type="compositionally biased region" description="Basic and acidic residues" evidence="1">
    <location>
        <begin position="27"/>
        <end position="43"/>
    </location>
</feature>
<comment type="caution">
    <text evidence="2">The sequence shown here is derived from an EMBL/GenBank/DDBJ whole genome shotgun (WGS) entry which is preliminary data.</text>
</comment>
<feature type="region of interest" description="Disordered" evidence="1">
    <location>
        <begin position="80"/>
        <end position="132"/>
    </location>
</feature>
<keyword evidence="3" id="KW-1185">Reference proteome</keyword>
<dbReference type="EMBL" id="JBAHYK010001431">
    <property type="protein sequence ID" value="KAL0568036.1"/>
    <property type="molecule type" value="Genomic_DNA"/>
</dbReference>
<feature type="region of interest" description="Disordered" evidence="1">
    <location>
        <begin position="1"/>
        <end position="67"/>
    </location>
</feature>
<feature type="region of interest" description="Disordered" evidence="1">
    <location>
        <begin position="334"/>
        <end position="356"/>
    </location>
</feature>
<proteinExistence type="predicted"/>
<sequence>MSSHLPDPGPSSPSRPHFDYSIARSTSLKDRNSADKRKQIPERTKKRRTSLTNLLLPSPSLSKVALPPSLEVQLVRKGCEGVPRPAGKKQKSLRNRAQEKSLPSLCGVERNGNSQSARHSRSHGRNTRIETDDSLFQRLTSFVVRGRERQNRRRSSSLPSRPSFAEEDPSSAARIYQEPNARRKRGPTTQRHSSKDLRIDIRGPTTRLSSPPLPSPCAGLFESSSRPTRPTLTLTCTSHTHSSTGSTHRQLLALPFNPESQDPDVQGLPVPLPLSPLLSPLAGHSNTDTSPCDHPLPPSPITSLCHSQYSQVPASNINPTTPPCYESHSSYVPPFHSRSGSDSSSPSLTTVSTYSHPHTPLDIESVISLTGCKLKSSINPKMWGAASSETFGSDIPIIVESPVENTAEVGIRIRGALRPNSQAEERMQRPSSPALIAVDEECSEDDEEVGEWVVAEASSSGSHVSSDAELKSRLDNSEALVKWSGGEISRRRSFVNRVKRSMTGLRSLSSKTSRPS</sequence>
<evidence type="ECO:0000256" key="1">
    <source>
        <dbReference type="SAM" id="MobiDB-lite"/>
    </source>
</evidence>
<name>A0ABR3EZ10_9AGAR</name>
<feature type="compositionally biased region" description="Low complexity" evidence="1">
    <location>
        <begin position="50"/>
        <end position="67"/>
    </location>
</feature>
<gene>
    <name evidence="2" type="ORF">V5O48_013957</name>
</gene>
<feature type="compositionally biased region" description="Low complexity" evidence="1">
    <location>
        <begin position="337"/>
        <end position="355"/>
    </location>
</feature>